<dbReference type="Gene3D" id="3.40.50.720">
    <property type="entry name" value="NAD(P)-binding Rossmann-like Domain"/>
    <property type="match status" value="1"/>
</dbReference>
<evidence type="ECO:0000256" key="1">
    <source>
        <dbReference type="ARBA" id="ARBA00006484"/>
    </source>
</evidence>
<keyword evidence="4" id="KW-1185">Reference proteome</keyword>
<protein>
    <submittedName>
        <fullName evidence="3">SDR family oxidoreductase</fullName>
    </submittedName>
</protein>
<gene>
    <name evidence="3" type="ORF">J0911_15970</name>
</gene>
<feature type="compositionally biased region" description="Low complexity" evidence="2">
    <location>
        <begin position="90"/>
        <end position="116"/>
    </location>
</feature>
<reference evidence="4" key="2">
    <citation type="submission" date="2023-07" db="EMBL/GenBank/DDBJ databases">
        <title>Myceligenerans salitolerans sp. nov., a halotolerant actinomycete isolated from a salt lake in Xinjiang, China.</title>
        <authorList>
            <person name="Guan T."/>
        </authorList>
    </citation>
    <scope>NUCLEOTIDE SEQUENCE [LARGE SCALE GENOMIC DNA]</scope>
    <source>
        <strain evidence="4">XHU 5031</strain>
    </source>
</reference>
<dbReference type="PRINTS" id="PR00081">
    <property type="entry name" value="GDHRDH"/>
</dbReference>
<dbReference type="PANTHER" id="PTHR42760">
    <property type="entry name" value="SHORT-CHAIN DEHYDROGENASES/REDUCTASES FAMILY MEMBER"/>
    <property type="match status" value="1"/>
</dbReference>
<dbReference type="Pfam" id="PF13561">
    <property type="entry name" value="adh_short_C2"/>
    <property type="match status" value="1"/>
</dbReference>
<dbReference type="RefSeq" id="WP_207276456.1">
    <property type="nucleotide sequence ID" value="NZ_JAFMPK010000047.1"/>
</dbReference>
<dbReference type="PANTHER" id="PTHR42760:SF40">
    <property type="entry name" value="3-OXOACYL-[ACYL-CARRIER-PROTEIN] REDUCTASE, CHLOROPLASTIC"/>
    <property type="match status" value="1"/>
</dbReference>
<reference evidence="3 4" key="1">
    <citation type="submission" date="2021-03" db="EMBL/GenBank/DDBJ databases">
        <authorList>
            <person name="Xin L."/>
        </authorList>
    </citation>
    <scope>NUCLEOTIDE SEQUENCE [LARGE SCALE GENOMIC DNA]</scope>
    <source>
        <strain evidence="3 4">XHU 5031</strain>
    </source>
</reference>
<dbReference type="InterPro" id="IPR036291">
    <property type="entry name" value="NAD(P)-bd_dom_sf"/>
</dbReference>
<feature type="region of interest" description="Disordered" evidence="2">
    <location>
        <begin position="86"/>
        <end position="116"/>
    </location>
</feature>
<evidence type="ECO:0000313" key="3">
    <source>
        <dbReference type="EMBL" id="MBO0610529.1"/>
    </source>
</evidence>
<sequence>MPRLVLVTGGSGGIGSAVAARFVAAGDDVVITGRDAGRLARAAEATGARPVRCDMALPDDVAGLVAGLDRPVDVVVGMAGGNTDFDRSAGRTADSASTRTTTGSTADSGTTAAGDTEPAHVARRLADTADAWRANLDANLIGTVLTVEAALPAMPDGGSIITVGSIGAEYAGSSYGVAKAAVQAWTAGLSARVGPRGITANCIAPGFVDETDYFRGRLSDERRERLIAATHDKRAGVPADVAGLAWFLASPGARHVTGQTLHVNGGAHTTR</sequence>
<name>A0ABS3IDT1_9MICO</name>
<comment type="similarity">
    <text evidence="1">Belongs to the short-chain dehydrogenases/reductases (SDR) family.</text>
</comment>
<organism evidence="3 4">
    <name type="scientific">Myceligenerans salitolerans</name>
    <dbReference type="NCBI Taxonomy" id="1230528"/>
    <lineage>
        <taxon>Bacteria</taxon>
        <taxon>Bacillati</taxon>
        <taxon>Actinomycetota</taxon>
        <taxon>Actinomycetes</taxon>
        <taxon>Micrococcales</taxon>
        <taxon>Promicromonosporaceae</taxon>
        <taxon>Myceligenerans</taxon>
    </lineage>
</organism>
<evidence type="ECO:0000313" key="4">
    <source>
        <dbReference type="Proteomes" id="UP000664617"/>
    </source>
</evidence>
<comment type="caution">
    <text evidence="3">The sequence shown here is derived from an EMBL/GenBank/DDBJ whole genome shotgun (WGS) entry which is preliminary data.</text>
</comment>
<dbReference type="CDD" id="cd05233">
    <property type="entry name" value="SDR_c"/>
    <property type="match status" value="1"/>
</dbReference>
<accession>A0ABS3IDT1</accession>
<dbReference type="SUPFAM" id="SSF51735">
    <property type="entry name" value="NAD(P)-binding Rossmann-fold domains"/>
    <property type="match status" value="1"/>
</dbReference>
<dbReference type="Pfam" id="PF00106">
    <property type="entry name" value="adh_short"/>
    <property type="match status" value="1"/>
</dbReference>
<dbReference type="InterPro" id="IPR002347">
    <property type="entry name" value="SDR_fam"/>
</dbReference>
<dbReference type="EMBL" id="JAFMPK010000047">
    <property type="protein sequence ID" value="MBO0610529.1"/>
    <property type="molecule type" value="Genomic_DNA"/>
</dbReference>
<dbReference type="Proteomes" id="UP000664617">
    <property type="component" value="Unassembled WGS sequence"/>
</dbReference>
<proteinExistence type="inferred from homology"/>
<evidence type="ECO:0000256" key="2">
    <source>
        <dbReference type="SAM" id="MobiDB-lite"/>
    </source>
</evidence>